<proteinExistence type="predicted"/>
<dbReference type="PROSITE" id="PS51084">
    <property type="entry name" value="HIT_2"/>
    <property type="match status" value="1"/>
</dbReference>
<dbReference type="GO" id="GO:0003824">
    <property type="term" value="F:catalytic activity"/>
    <property type="evidence" value="ECO:0007669"/>
    <property type="project" value="InterPro"/>
</dbReference>
<feature type="short sequence motif" description="Histidine triad motif" evidence="2 3">
    <location>
        <begin position="95"/>
        <end position="99"/>
    </location>
</feature>
<dbReference type="EMBL" id="VUNH01000013">
    <property type="protein sequence ID" value="MST56530.1"/>
    <property type="molecule type" value="Genomic_DNA"/>
</dbReference>
<dbReference type="InterPro" id="IPR011146">
    <property type="entry name" value="HIT-like"/>
</dbReference>
<evidence type="ECO:0000256" key="1">
    <source>
        <dbReference type="PIRSR" id="PIRSR601310-1"/>
    </source>
</evidence>
<dbReference type="Pfam" id="PF01230">
    <property type="entry name" value="HIT"/>
    <property type="match status" value="1"/>
</dbReference>
<keyword evidence="6" id="KW-1185">Reference proteome</keyword>
<accession>A0A6L5YEI2</accession>
<protein>
    <submittedName>
        <fullName evidence="5">Histidine triad nucleotide-binding protein</fullName>
    </submittedName>
</protein>
<feature type="domain" description="HIT" evidence="4">
    <location>
        <begin position="5"/>
        <end position="111"/>
    </location>
</feature>
<evidence type="ECO:0000256" key="3">
    <source>
        <dbReference type="PROSITE-ProRule" id="PRU00464"/>
    </source>
</evidence>
<dbReference type="InterPro" id="IPR036265">
    <property type="entry name" value="HIT-like_sf"/>
</dbReference>
<reference evidence="5 6" key="1">
    <citation type="submission" date="2019-08" db="EMBL/GenBank/DDBJ databases">
        <title>In-depth cultivation of the pig gut microbiome towards novel bacterial diversity and tailored functional studies.</title>
        <authorList>
            <person name="Wylensek D."/>
            <person name="Hitch T.C.A."/>
            <person name="Clavel T."/>
        </authorList>
    </citation>
    <scope>NUCLEOTIDE SEQUENCE [LARGE SCALE GENOMIC DNA]</scope>
    <source>
        <strain evidence="5 6">SM-530-WT-4B</strain>
    </source>
</reference>
<name>A0A6L5YEI2_9BACT</name>
<evidence type="ECO:0000259" key="4">
    <source>
        <dbReference type="PROSITE" id="PS51084"/>
    </source>
</evidence>
<dbReference type="CDD" id="cd01276">
    <property type="entry name" value="PKCI_related"/>
    <property type="match status" value="1"/>
</dbReference>
<dbReference type="AlphaFoldDB" id="A0A6L5YEI2"/>
<evidence type="ECO:0000313" key="5">
    <source>
        <dbReference type="EMBL" id="MST56530.1"/>
    </source>
</evidence>
<dbReference type="InterPro" id="IPR019808">
    <property type="entry name" value="Histidine_triad_CS"/>
</dbReference>
<dbReference type="PROSITE" id="PS00892">
    <property type="entry name" value="HIT_1"/>
    <property type="match status" value="1"/>
</dbReference>
<dbReference type="SUPFAM" id="SSF54197">
    <property type="entry name" value="HIT-like"/>
    <property type="match status" value="1"/>
</dbReference>
<gene>
    <name evidence="5" type="ORF">FYJ74_10885</name>
</gene>
<dbReference type="Proteomes" id="UP000473699">
    <property type="component" value="Unassembled WGS sequence"/>
</dbReference>
<dbReference type="RefSeq" id="WP_154529606.1">
    <property type="nucleotide sequence ID" value="NZ_VUNH01000013.1"/>
</dbReference>
<dbReference type="InterPro" id="IPR001310">
    <property type="entry name" value="Histidine_triad_HIT"/>
</dbReference>
<evidence type="ECO:0000256" key="2">
    <source>
        <dbReference type="PIRSR" id="PIRSR601310-3"/>
    </source>
</evidence>
<evidence type="ECO:0000313" key="6">
    <source>
        <dbReference type="Proteomes" id="UP000473699"/>
    </source>
</evidence>
<dbReference type="Gene3D" id="3.30.428.10">
    <property type="entry name" value="HIT-like"/>
    <property type="match status" value="1"/>
</dbReference>
<dbReference type="PRINTS" id="PR00332">
    <property type="entry name" value="HISTRIAD"/>
</dbReference>
<comment type="caution">
    <text evidence="5">The sequence shown here is derived from an EMBL/GenBank/DDBJ whole genome shotgun (WGS) entry which is preliminary data.</text>
</comment>
<feature type="active site" description="Tele-AMP-histidine intermediate" evidence="1">
    <location>
        <position position="97"/>
    </location>
</feature>
<organism evidence="5 6">
    <name type="scientific">Pyramidobacter porci</name>
    <dbReference type="NCBI Taxonomy" id="2605789"/>
    <lineage>
        <taxon>Bacteria</taxon>
        <taxon>Thermotogati</taxon>
        <taxon>Synergistota</taxon>
        <taxon>Synergistia</taxon>
        <taxon>Synergistales</taxon>
        <taxon>Dethiosulfovibrionaceae</taxon>
        <taxon>Pyramidobacter</taxon>
    </lineage>
</organism>
<dbReference type="PANTHER" id="PTHR23089">
    <property type="entry name" value="HISTIDINE TRIAD HIT PROTEIN"/>
    <property type="match status" value="1"/>
</dbReference>
<sequence>MESCPFCAIVQKRLPAETVYEDENALAFRDIRPQAPVHVLIVPKEHVGSADDVQDPTLWSRLMPAVKATAAKLGVSGGYRLVVNCGESAGQTVPHLHIHLLAGRGLQWPPG</sequence>